<dbReference type="FunFam" id="1.10.287.950:FF:000001">
    <property type="entry name" value="Methyl-accepting chemotaxis sensory transducer"/>
    <property type="match status" value="1"/>
</dbReference>
<dbReference type="GO" id="GO:0004888">
    <property type="term" value="F:transmembrane signaling receptor activity"/>
    <property type="evidence" value="ECO:0007669"/>
    <property type="project" value="InterPro"/>
</dbReference>
<dbReference type="GO" id="GO:0006935">
    <property type="term" value="P:chemotaxis"/>
    <property type="evidence" value="ECO:0007669"/>
    <property type="project" value="InterPro"/>
</dbReference>
<dbReference type="Gene3D" id="6.10.340.10">
    <property type="match status" value="1"/>
</dbReference>
<dbReference type="PROSITE" id="PS50885">
    <property type="entry name" value="HAMP"/>
    <property type="match status" value="1"/>
</dbReference>
<evidence type="ECO:0000256" key="1">
    <source>
        <dbReference type="ARBA" id="ARBA00004370"/>
    </source>
</evidence>
<sequence length="517" mass="54618">MKSSADEAINGAAALALNAQRVQILALQERRFEKDVFINIASAEKVSSYFERWQQVGTQLAAELHTGSSLAPDDDLREHYRGAREGLAAYQADFKAVHERIVAGELTTPGAANAAFSEYKANIYRLESHAEEINVRATEHMAGVMPAMNRSYDRAVTGLCAVALLALALAGLLSVVVTRSIVRPLGRAVAAARAISEGDLRHQIAVNGRDEAAQLLAAMRQMSASLSELVAGLRRAGDTVYRGANGVAGGALELSSRTEQQAAALQETAATMEQFSATARRNSQTTQRATDQAQNASERVGGGGEEVRTSVGLIREIATQSTEMNGIIETIDGIAFQTNILALNASVEAARAGEQGRGFAVVAQEVRGLASGATESAGRIRVLLQEIQEKIQHCAVQVENSGDSIDGTVGAINGLASMMGEVLVATNEQINGIDQVTTAVAQIDTVTQQNASLVQESSAAAQSLERQAAELKALVARFRTDEEGAAPAEPDNTRAEPVPDSDAAEAETRAARKRFAA</sequence>
<dbReference type="SUPFAM" id="SSF58104">
    <property type="entry name" value="Methyl-accepting chemotaxis protein (MCP) signaling domain"/>
    <property type="match status" value="1"/>
</dbReference>
<protein>
    <submittedName>
        <fullName evidence="9">HAMP domain-containing protein</fullName>
    </submittedName>
</protein>
<dbReference type="GO" id="GO:0005886">
    <property type="term" value="C:plasma membrane"/>
    <property type="evidence" value="ECO:0007669"/>
    <property type="project" value="TreeGrafter"/>
</dbReference>
<evidence type="ECO:0000259" key="8">
    <source>
        <dbReference type="PROSITE" id="PS50885"/>
    </source>
</evidence>
<feature type="transmembrane region" description="Helical" evidence="6">
    <location>
        <begin position="155"/>
        <end position="177"/>
    </location>
</feature>
<dbReference type="EMBL" id="JAFKCZ010000004">
    <property type="protein sequence ID" value="MBN7795915.1"/>
    <property type="molecule type" value="Genomic_DNA"/>
</dbReference>
<dbReference type="CDD" id="cd06225">
    <property type="entry name" value="HAMP"/>
    <property type="match status" value="1"/>
</dbReference>
<evidence type="ECO:0000256" key="3">
    <source>
        <dbReference type="ARBA" id="ARBA00029447"/>
    </source>
</evidence>
<dbReference type="RefSeq" id="WP_206559371.1">
    <property type="nucleotide sequence ID" value="NZ_JAFKCZ010000004.1"/>
</dbReference>
<reference evidence="9" key="1">
    <citation type="submission" date="2021-02" db="EMBL/GenBank/DDBJ databases">
        <title>PHA producing bacteria isolated from coastal sediment in Guangdong, Shenzhen.</title>
        <authorList>
            <person name="Zheng W."/>
            <person name="Yu S."/>
            <person name="Huang Y."/>
        </authorList>
    </citation>
    <scope>NUCLEOTIDE SEQUENCE</scope>
    <source>
        <strain evidence="9">TN14-10</strain>
    </source>
</reference>
<feature type="compositionally biased region" description="Polar residues" evidence="5">
    <location>
        <begin position="276"/>
        <end position="296"/>
    </location>
</feature>
<dbReference type="AlphaFoldDB" id="A0A939IKY6"/>
<evidence type="ECO:0000256" key="2">
    <source>
        <dbReference type="ARBA" id="ARBA00023224"/>
    </source>
</evidence>
<comment type="subcellular location">
    <subcellularLocation>
        <location evidence="1">Membrane</location>
    </subcellularLocation>
</comment>
<evidence type="ECO:0000313" key="10">
    <source>
        <dbReference type="Proteomes" id="UP000664303"/>
    </source>
</evidence>
<dbReference type="Gene3D" id="1.10.287.950">
    <property type="entry name" value="Methyl-accepting chemotaxis protein"/>
    <property type="match status" value="1"/>
</dbReference>
<dbReference type="InterPro" id="IPR003660">
    <property type="entry name" value="HAMP_dom"/>
</dbReference>
<organism evidence="9 10">
    <name type="scientific">Parahaliea mediterranea</name>
    <dbReference type="NCBI Taxonomy" id="651086"/>
    <lineage>
        <taxon>Bacteria</taxon>
        <taxon>Pseudomonadati</taxon>
        <taxon>Pseudomonadota</taxon>
        <taxon>Gammaproteobacteria</taxon>
        <taxon>Cellvibrionales</taxon>
        <taxon>Halieaceae</taxon>
        <taxon>Parahaliea</taxon>
    </lineage>
</organism>
<accession>A0A939IKY6</accession>
<dbReference type="InterPro" id="IPR004089">
    <property type="entry name" value="MCPsignal_dom"/>
</dbReference>
<dbReference type="SMART" id="SM00304">
    <property type="entry name" value="HAMP"/>
    <property type="match status" value="1"/>
</dbReference>
<keyword evidence="6" id="KW-0812">Transmembrane</keyword>
<dbReference type="PANTHER" id="PTHR43531:SF7">
    <property type="entry name" value="AEROTAXIS RECEPTOR"/>
    <property type="match status" value="1"/>
</dbReference>
<feature type="region of interest" description="Disordered" evidence="5">
    <location>
        <begin position="276"/>
        <end position="305"/>
    </location>
</feature>
<dbReference type="Pfam" id="PF00672">
    <property type="entry name" value="HAMP"/>
    <property type="match status" value="1"/>
</dbReference>
<evidence type="ECO:0000313" key="9">
    <source>
        <dbReference type="EMBL" id="MBN7795915.1"/>
    </source>
</evidence>
<dbReference type="InterPro" id="IPR004090">
    <property type="entry name" value="Chemotax_Me-accpt_rcpt"/>
</dbReference>
<dbReference type="PRINTS" id="PR00260">
    <property type="entry name" value="CHEMTRNSDUCR"/>
</dbReference>
<proteinExistence type="inferred from homology"/>
<keyword evidence="6" id="KW-1133">Transmembrane helix</keyword>
<keyword evidence="10" id="KW-1185">Reference proteome</keyword>
<feature type="region of interest" description="Disordered" evidence="5">
    <location>
        <begin position="480"/>
        <end position="517"/>
    </location>
</feature>
<keyword evidence="2 4" id="KW-0807">Transducer</keyword>
<evidence type="ECO:0000259" key="7">
    <source>
        <dbReference type="PROSITE" id="PS50111"/>
    </source>
</evidence>
<gene>
    <name evidence="9" type="ORF">JYP50_04905</name>
</gene>
<dbReference type="InterPro" id="IPR051310">
    <property type="entry name" value="MCP_chemotaxis"/>
</dbReference>
<dbReference type="Proteomes" id="UP000664303">
    <property type="component" value="Unassembled WGS sequence"/>
</dbReference>
<name>A0A939IKY6_9GAMM</name>
<feature type="domain" description="Methyl-accepting transducer" evidence="7">
    <location>
        <begin position="236"/>
        <end position="465"/>
    </location>
</feature>
<comment type="similarity">
    <text evidence="3">Belongs to the methyl-accepting chemotaxis (MCP) protein family.</text>
</comment>
<dbReference type="SMART" id="SM00283">
    <property type="entry name" value="MA"/>
    <property type="match status" value="1"/>
</dbReference>
<keyword evidence="6" id="KW-0472">Membrane</keyword>
<dbReference type="PROSITE" id="PS50111">
    <property type="entry name" value="CHEMOTAXIS_TRANSDUC_2"/>
    <property type="match status" value="1"/>
</dbReference>
<evidence type="ECO:0000256" key="4">
    <source>
        <dbReference type="PROSITE-ProRule" id="PRU00284"/>
    </source>
</evidence>
<dbReference type="GO" id="GO:0007165">
    <property type="term" value="P:signal transduction"/>
    <property type="evidence" value="ECO:0007669"/>
    <property type="project" value="UniProtKB-KW"/>
</dbReference>
<dbReference type="Pfam" id="PF00015">
    <property type="entry name" value="MCPsignal"/>
    <property type="match status" value="1"/>
</dbReference>
<feature type="domain" description="HAMP" evidence="8">
    <location>
        <begin position="179"/>
        <end position="231"/>
    </location>
</feature>
<comment type="caution">
    <text evidence="9">The sequence shown here is derived from an EMBL/GenBank/DDBJ whole genome shotgun (WGS) entry which is preliminary data.</text>
</comment>
<evidence type="ECO:0000256" key="5">
    <source>
        <dbReference type="SAM" id="MobiDB-lite"/>
    </source>
</evidence>
<evidence type="ECO:0000256" key="6">
    <source>
        <dbReference type="SAM" id="Phobius"/>
    </source>
</evidence>
<dbReference type="PANTHER" id="PTHR43531">
    <property type="entry name" value="PROTEIN ICFG"/>
    <property type="match status" value="1"/>
</dbReference>